<feature type="region of interest" description="Disordered" evidence="1">
    <location>
        <begin position="34"/>
        <end position="55"/>
    </location>
</feature>
<feature type="region of interest" description="Disordered" evidence="1">
    <location>
        <begin position="1"/>
        <end position="20"/>
    </location>
</feature>
<organism evidence="2 3">
    <name type="scientific">Nezara viridula</name>
    <name type="common">Southern green stink bug</name>
    <name type="synonym">Cimex viridulus</name>
    <dbReference type="NCBI Taxonomy" id="85310"/>
    <lineage>
        <taxon>Eukaryota</taxon>
        <taxon>Metazoa</taxon>
        <taxon>Ecdysozoa</taxon>
        <taxon>Arthropoda</taxon>
        <taxon>Hexapoda</taxon>
        <taxon>Insecta</taxon>
        <taxon>Pterygota</taxon>
        <taxon>Neoptera</taxon>
        <taxon>Paraneoptera</taxon>
        <taxon>Hemiptera</taxon>
        <taxon>Heteroptera</taxon>
        <taxon>Panheteroptera</taxon>
        <taxon>Pentatomomorpha</taxon>
        <taxon>Pentatomoidea</taxon>
        <taxon>Pentatomidae</taxon>
        <taxon>Pentatominae</taxon>
        <taxon>Nezara</taxon>
    </lineage>
</organism>
<evidence type="ECO:0000256" key="1">
    <source>
        <dbReference type="SAM" id="MobiDB-lite"/>
    </source>
</evidence>
<name>A0A9P0EDY2_NEZVI</name>
<evidence type="ECO:0000313" key="2">
    <source>
        <dbReference type="EMBL" id="CAH1395088.1"/>
    </source>
</evidence>
<protein>
    <submittedName>
        <fullName evidence="2">Uncharacterized protein</fullName>
    </submittedName>
</protein>
<keyword evidence="3" id="KW-1185">Reference proteome</keyword>
<reference evidence="2" key="1">
    <citation type="submission" date="2022-01" db="EMBL/GenBank/DDBJ databases">
        <authorList>
            <person name="King R."/>
        </authorList>
    </citation>
    <scope>NUCLEOTIDE SEQUENCE</scope>
</reference>
<evidence type="ECO:0000313" key="3">
    <source>
        <dbReference type="Proteomes" id="UP001152798"/>
    </source>
</evidence>
<dbReference type="AlphaFoldDB" id="A0A9P0EDY2"/>
<gene>
    <name evidence="2" type="ORF">NEZAVI_LOCUS5420</name>
</gene>
<dbReference type="EMBL" id="OV725079">
    <property type="protein sequence ID" value="CAH1395088.1"/>
    <property type="molecule type" value="Genomic_DNA"/>
</dbReference>
<sequence length="132" mass="15060">MLRRSQHSPGRSSHGPGRPCVTISWIQDVAALSSSARSEKEKDKTCEPASKRLSSKETRVRRWMEEVKVEMRITSKKVPRERCYKLETHHQPFSNNASGISHPELERAAPQSLKYLAGRLPDGDIDTFWSPF</sequence>
<proteinExistence type="predicted"/>
<feature type="compositionally biased region" description="Basic and acidic residues" evidence="1">
    <location>
        <begin position="37"/>
        <end position="55"/>
    </location>
</feature>
<dbReference type="Proteomes" id="UP001152798">
    <property type="component" value="Chromosome 3"/>
</dbReference>
<accession>A0A9P0EDY2</accession>